<dbReference type="RefSeq" id="XP_016213028.1">
    <property type="nucleotide sequence ID" value="XM_016359349.1"/>
</dbReference>
<feature type="compositionally biased region" description="Low complexity" evidence="1">
    <location>
        <begin position="84"/>
        <end position="104"/>
    </location>
</feature>
<feature type="compositionally biased region" description="Basic residues" evidence="1">
    <location>
        <begin position="139"/>
        <end position="148"/>
    </location>
</feature>
<dbReference type="GeneID" id="27313775"/>
<dbReference type="InParanoid" id="A0A0D2AVJ1"/>
<protein>
    <submittedName>
        <fullName evidence="2">Uncharacterized protein</fullName>
    </submittedName>
</protein>
<evidence type="ECO:0000313" key="2">
    <source>
        <dbReference type="EMBL" id="KIW03159.1"/>
    </source>
</evidence>
<dbReference type="EMBL" id="KN847546">
    <property type="protein sequence ID" value="KIW03159.1"/>
    <property type="molecule type" value="Genomic_DNA"/>
</dbReference>
<evidence type="ECO:0000256" key="1">
    <source>
        <dbReference type="SAM" id="MobiDB-lite"/>
    </source>
</evidence>
<accession>A0A0D2AVJ1</accession>
<dbReference type="AlphaFoldDB" id="A0A0D2AVJ1"/>
<sequence>MDLRCQYVPLTWYNNGYIGSVHSALDLRSPLRTPPPPYVEKAQPLDDDMDVHPAFRHQHGQKPIIYATVYPMSPQLKTNALLLSSPSSPSTPSSPRSSRSSMSSEDGRAPSLCSDTSTLSDWSSSSMHSMSNCNGPSRTLRRSRRRARGMSLRELRAKQSEADLQRVYAANVEEYLSGDIFDNFRIWPEPVIAEET</sequence>
<name>A0A0D2AVJ1_9PEZI</name>
<dbReference type="Proteomes" id="UP000053259">
    <property type="component" value="Unassembled WGS sequence"/>
</dbReference>
<dbReference type="HOGENOM" id="CLU_1391206_0_0_1"/>
<organism evidence="2 3">
    <name type="scientific">Verruconis gallopava</name>
    <dbReference type="NCBI Taxonomy" id="253628"/>
    <lineage>
        <taxon>Eukaryota</taxon>
        <taxon>Fungi</taxon>
        <taxon>Dikarya</taxon>
        <taxon>Ascomycota</taxon>
        <taxon>Pezizomycotina</taxon>
        <taxon>Dothideomycetes</taxon>
        <taxon>Pleosporomycetidae</taxon>
        <taxon>Venturiales</taxon>
        <taxon>Sympoventuriaceae</taxon>
        <taxon>Verruconis</taxon>
    </lineage>
</organism>
<feature type="region of interest" description="Disordered" evidence="1">
    <location>
        <begin position="81"/>
        <end position="148"/>
    </location>
</feature>
<evidence type="ECO:0000313" key="3">
    <source>
        <dbReference type="Proteomes" id="UP000053259"/>
    </source>
</evidence>
<gene>
    <name evidence="2" type="ORF">PV09_05802</name>
</gene>
<reference evidence="2 3" key="1">
    <citation type="submission" date="2015-01" db="EMBL/GenBank/DDBJ databases">
        <title>The Genome Sequence of Ochroconis gallopava CBS43764.</title>
        <authorList>
            <consortium name="The Broad Institute Genomics Platform"/>
            <person name="Cuomo C."/>
            <person name="de Hoog S."/>
            <person name="Gorbushina A."/>
            <person name="Stielow B."/>
            <person name="Teixiera M."/>
            <person name="Abouelleil A."/>
            <person name="Chapman S.B."/>
            <person name="Priest M."/>
            <person name="Young S.K."/>
            <person name="Wortman J."/>
            <person name="Nusbaum C."/>
            <person name="Birren B."/>
        </authorList>
    </citation>
    <scope>NUCLEOTIDE SEQUENCE [LARGE SCALE GENOMIC DNA]</scope>
    <source>
        <strain evidence="2 3">CBS 43764</strain>
    </source>
</reference>
<proteinExistence type="predicted"/>
<dbReference type="VEuPathDB" id="FungiDB:PV09_05802"/>
<feature type="compositionally biased region" description="Low complexity" evidence="1">
    <location>
        <begin position="111"/>
        <end position="138"/>
    </location>
</feature>
<keyword evidence="3" id="KW-1185">Reference proteome</keyword>